<organism evidence="2">
    <name type="scientific">Timema bartmani</name>
    <dbReference type="NCBI Taxonomy" id="61472"/>
    <lineage>
        <taxon>Eukaryota</taxon>
        <taxon>Metazoa</taxon>
        <taxon>Ecdysozoa</taxon>
        <taxon>Arthropoda</taxon>
        <taxon>Hexapoda</taxon>
        <taxon>Insecta</taxon>
        <taxon>Pterygota</taxon>
        <taxon>Neoptera</taxon>
        <taxon>Polyneoptera</taxon>
        <taxon>Phasmatodea</taxon>
        <taxon>Timematodea</taxon>
        <taxon>Timematoidea</taxon>
        <taxon>Timematidae</taxon>
        <taxon>Timema</taxon>
    </lineage>
</organism>
<evidence type="ECO:0000256" key="1">
    <source>
        <dbReference type="SAM" id="Phobius"/>
    </source>
</evidence>
<keyword evidence="1" id="KW-0472">Membrane</keyword>
<reference evidence="2" key="1">
    <citation type="submission" date="2020-11" db="EMBL/GenBank/DDBJ databases">
        <authorList>
            <person name="Tran Van P."/>
        </authorList>
    </citation>
    <scope>NUCLEOTIDE SEQUENCE</scope>
</reference>
<keyword evidence="1" id="KW-0812">Transmembrane</keyword>
<feature type="transmembrane region" description="Helical" evidence="1">
    <location>
        <begin position="7"/>
        <end position="37"/>
    </location>
</feature>
<dbReference type="AlphaFoldDB" id="A0A7R9I5C4"/>
<proteinExistence type="predicted"/>
<keyword evidence="1" id="KW-1133">Transmembrane helix</keyword>
<name>A0A7R9I5C4_9NEOP</name>
<evidence type="ECO:0000313" key="2">
    <source>
        <dbReference type="EMBL" id="CAD7447966.1"/>
    </source>
</evidence>
<dbReference type="EMBL" id="OD569442">
    <property type="protein sequence ID" value="CAD7447966.1"/>
    <property type="molecule type" value="Genomic_DNA"/>
</dbReference>
<accession>A0A7R9I5C4</accession>
<sequence length="203" mass="22350">MFSGSCILLVYIVYIVYNIAMFSGACILIVYIVYIVYNIAMFSGAVVAREYGLPCIIGAQGATSFFQTEKKPSRLELSLWTEMLVSESEQLEERLLGLDRSTLQVFKILIYLSSVEPHSSCDTGLVGYSERQLVPPHEFSGEISPSKLALCGKWVFYAVFHCIAVYQQPQRLQGDLVLLVGSAGTIDKIKPEAASNQAASEGN</sequence>
<gene>
    <name evidence="2" type="ORF">TBIB3V08_LOCUS10262</name>
</gene>
<protein>
    <submittedName>
        <fullName evidence="2">Uncharacterized protein</fullName>
    </submittedName>
</protein>